<proteinExistence type="predicted"/>
<dbReference type="PANTHER" id="PTHR21091">
    <property type="entry name" value="METHYLTETRAHYDROFOLATE:HOMOCYSTEINE METHYLTRANSFERASE RELATED"/>
    <property type="match status" value="1"/>
</dbReference>
<name>A0A383E4K8_9ZZZZ</name>
<dbReference type="Gene3D" id="3.20.20.210">
    <property type="match status" value="1"/>
</dbReference>
<feature type="domain" description="Uroporphyrinogen decarboxylase (URO-D)" evidence="1">
    <location>
        <begin position="3"/>
        <end position="115"/>
    </location>
</feature>
<sequence length="120" mass="13119">TKSVIDAIFDGVPLIHFGTGTAMLLELMKEAGGQVIGLDFRVELSQAWDRLGQVSVQGNLDPCVLYADYPEIEKRAKQVLDQTEGRNGHIFNLGHGILPTMSVDKVVALVDYVHNQSGKL</sequence>
<reference evidence="2" key="1">
    <citation type="submission" date="2018-05" db="EMBL/GenBank/DDBJ databases">
        <authorList>
            <person name="Lanie J.A."/>
            <person name="Ng W.-L."/>
            <person name="Kazmierczak K.M."/>
            <person name="Andrzejewski T.M."/>
            <person name="Davidsen T.M."/>
            <person name="Wayne K.J."/>
            <person name="Tettelin H."/>
            <person name="Glass J.I."/>
            <person name="Rusch D."/>
            <person name="Podicherti R."/>
            <person name="Tsui H.-C.T."/>
            <person name="Winkler M.E."/>
        </authorList>
    </citation>
    <scope>NUCLEOTIDE SEQUENCE</scope>
</reference>
<organism evidence="2">
    <name type="scientific">marine metagenome</name>
    <dbReference type="NCBI Taxonomy" id="408172"/>
    <lineage>
        <taxon>unclassified sequences</taxon>
        <taxon>metagenomes</taxon>
        <taxon>ecological metagenomes</taxon>
    </lineage>
</organism>
<dbReference type="AlphaFoldDB" id="A0A383E4K8"/>
<protein>
    <recommendedName>
        <fullName evidence="1">Uroporphyrinogen decarboxylase (URO-D) domain-containing protein</fullName>
    </recommendedName>
</protein>
<dbReference type="PANTHER" id="PTHR21091:SF169">
    <property type="entry name" value="UROPORPHYRINOGEN DECARBOXYLASE"/>
    <property type="match status" value="1"/>
</dbReference>
<evidence type="ECO:0000259" key="1">
    <source>
        <dbReference type="Pfam" id="PF01208"/>
    </source>
</evidence>
<gene>
    <name evidence="2" type="ORF">METZ01_LOCUS504525</name>
</gene>
<dbReference type="Pfam" id="PF01208">
    <property type="entry name" value="URO-D"/>
    <property type="match status" value="1"/>
</dbReference>
<dbReference type="GO" id="GO:0006783">
    <property type="term" value="P:heme biosynthetic process"/>
    <property type="evidence" value="ECO:0007669"/>
    <property type="project" value="TreeGrafter"/>
</dbReference>
<dbReference type="InterPro" id="IPR000257">
    <property type="entry name" value="Uroporphyrinogen_deCOase"/>
</dbReference>
<evidence type="ECO:0000313" key="2">
    <source>
        <dbReference type="EMBL" id="SVE51671.1"/>
    </source>
</evidence>
<dbReference type="EMBL" id="UINC01222757">
    <property type="protein sequence ID" value="SVE51671.1"/>
    <property type="molecule type" value="Genomic_DNA"/>
</dbReference>
<dbReference type="SUPFAM" id="SSF51726">
    <property type="entry name" value="UROD/MetE-like"/>
    <property type="match status" value="1"/>
</dbReference>
<dbReference type="InterPro" id="IPR038071">
    <property type="entry name" value="UROD/MetE-like_sf"/>
</dbReference>
<feature type="non-terminal residue" evidence="2">
    <location>
        <position position="1"/>
    </location>
</feature>
<dbReference type="GO" id="GO:0005829">
    <property type="term" value="C:cytosol"/>
    <property type="evidence" value="ECO:0007669"/>
    <property type="project" value="TreeGrafter"/>
</dbReference>
<dbReference type="GO" id="GO:0004853">
    <property type="term" value="F:uroporphyrinogen decarboxylase activity"/>
    <property type="evidence" value="ECO:0007669"/>
    <property type="project" value="InterPro"/>
</dbReference>
<accession>A0A383E4K8</accession>